<comment type="cofactor">
    <cofactor evidence="1">
        <name>pantetheine 4'-phosphate</name>
        <dbReference type="ChEBI" id="CHEBI:47942"/>
    </cofactor>
</comment>
<evidence type="ECO:0000313" key="5">
    <source>
        <dbReference type="EMBL" id="AGS49857.1"/>
    </source>
</evidence>
<dbReference type="GO" id="GO:0009239">
    <property type="term" value="P:enterobactin biosynthetic process"/>
    <property type="evidence" value="ECO:0007669"/>
    <property type="project" value="TreeGrafter"/>
</dbReference>
<evidence type="ECO:0000256" key="2">
    <source>
        <dbReference type="ARBA" id="ARBA00022450"/>
    </source>
</evidence>
<dbReference type="GO" id="GO:0005829">
    <property type="term" value="C:cytosol"/>
    <property type="evidence" value="ECO:0007669"/>
    <property type="project" value="TreeGrafter"/>
</dbReference>
<dbReference type="PANTHER" id="PTHR45527">
    <property type="entry name" value="NONRIBOSOMAL PEPTIDE SYNTHETASE"/>
    <property type="match status" value="1"/>
</dbReference>
<dbReference type="PANTHER" id="PTHR45527:SF14">
    <property type="entry name" value="PLIPASTATIN SYNTHASE SUBUNIT B"/>
    <property type="match status" value="1"/>
</dbReference>
<dbReference type="InterPro" id="IPR009081">
    <property type="entry name" value="PP-bd_ACP"/>
</dbReference>
<protein>
    <submittedName>
        <fullName evidence="5">Long-chain-fatty-acid--CoA ligase</fullName>
        <ecNumber evidence="5">6.2.1.3</ecNumber>
    </submittedName>
</protein>
<dbReference type="Pfam" id="PF00668">
    <property type="entry name" value="Condensation"/>
    <property type="match status" value="1"/>
</dbReference>
<dbReference type="Gene3D" id="3.40.50.12780">
    <property type="entry name" value="N-terminal domain of ligase-like"/>
    <property type="match status" value="1"/>
</dbReference>
<dbReference type="NCBIfam" id="TIGR01733">
    <property type="entry name" value="AA-adenyl-dom"/>
    <property type="match status" value="1"/>
</dbReference>
<organism evidence="5">
    <name type="scientific">uncultured bacterium esnapd17</name>
    <dbReference type="NCBI Taxonomy" id="1366598"/>
    <lineage>
        <taxon>Bacteria</taxon>
        <taxon>environmental samples</taxon>
    </lineage>
</organism>
<dbReference type="Gene3D" id="3.30.559.30">
    <property type="entry name" value="Nonribosomal peptide synthetase, condensation domain"/>
    <property type="match status" value="1"/>
</dbReference>
<dbReference type="InterPro" id="IPR020845">
    <property type="entry name" value="AMP-binding_CS"/>
</dbReference>
<dbReference type="InterPro" id="IPR020806">
    <property type="entry name" value="PKS_PP-bd"/>
</dbReference>
<dbReference type="FunFam" id="3.40.50.980:FF:000001">
    <property type="entry name" value="Non-ribosomal peptide synthetase"/>
    <property type="match status" value="1"/>
</dbReference>
<dbReference type="FunFam" id="3.30.300.30:FF:000010">
    <property type="entry name" value="Enterobactin synthetase component F"/>
    <property type="match status" value="1"/>
</dbReference>
<accession>S5UD42</accession>
<dbReference type="PROSITE" id="PS00455">
    <property type="entry name" value="AMP_BINDING"/>
    <property type="match status" value="1"/>
</dbReference>
<evidence type="ECO:0000259" key="4">
    <source>
        <dbReference type="PROSITE" id="PS50075"/>
    </source>
</evidence>
<dbReference type="SUPFAM" id="SSF52777">
    <property type="entry name" value="CoA-dependent acyltransferases"/>
    <property type="match status" value="2"/>
</dbReference>
<dbReference type="AlphaFoldDB" id="S5UD42"/>
<evidence type="ECO:0000256" key="3">
    <source>
        <dbReference type="ARBA" id="ARBA00022553"/>
    </source>
</evidence>
<dbReference type="GO" id="GO:0004467">
    <property type="term" value="F:long-chain fatty acid-CoA ligase activity"/>
    <property type="evidence" value="ECO:0007669"/>
    <property type="project" value="UniProtKB-EC"/>
</dbReference>
<dbReference type="EC" id="6.2.1.3" evidence="5"/>
<sequence length="1114" mass="121722">MTSDLAARVAALSPQQREALDRVLAEKGRRAPEAAISRRPDQLDRLPLSYEQERLWFMDHLVPNREIFHVPTILRLHGDVDTDALQRALCRLAERHEVLRTTFEERGDGAVQVVHERMDPPLTVEDPDDAEAAATAFIVAPFDLRSGPLVRAGLFRVAAGEHLFVLVQHHIVSDYWSLGVLLGDLGALYAVETGAAQDAPPPPELHYADFAYWQRQTLVGDRLQADLDFWRRSLEGAPELLDLPTDRRRAPIRTTRGRFHHVSFDPELVEQARDLARTEQTTLHVVFLTAYIATLSRHVQQDDVVVGVPVAGRSRPELQDMIGYFLNWLPIRVHVGDRPTFGELLRRTRDASAAGFAHQDLPFEMLVQELQPPRALGTTPVFQTSFSLRDAAPVPPAFPGVRAELATLDGGATHYDLMAELWVEDGEVRGYLPYNDELFEDATIGRIAARMTRLLRGGLAAPDTAVTELSIMDDDELAAALADKPVSDGPVSGTLHGRFAEVAREHPDAVAVTCDDVRLTYAELDERATRLAAVLRGHGAGPGTGVGVCLERSVDVVVAILGVLKTGGFYLPLDPENPPARTERQLADTGSVAVVTTEDLRFRLPDVPAVCLDALPEAGTDAPDADVDPGAVAYVIYTSGSTGTPKGVAVTHANVLRLFRTSAEHFSFGTEDVWTLFHSYAFDFSVWEIWGALLHGGRLIVVPHWLTRAPDAFAQLVVDEGVTVLSQTPSAFAQLTRTMLPGRPEHALRYVVFGGEALDLGTLVPWFEVYGDRTEMVNMYGITETTVHVTYRRIRPDDVVDADASLIGSALPDLGLYLLDEQLRPVPTGVHGELFVGGAGVAMGYVGAPRITAERMLPDPFSGVPGARMYRTGDVARRLPSGELAYLGRNDHQVKIRGHRIELGEIQAALGQVDGVEESIVLARDDGTGQRLVGYVVAAGGTELTSSELRRALLRTLPEWMVPSAFVVLDALPLTRNGKVDRAALPAPEAKRATEDREYVAPRTDAERTLAEIWTELLRIDRVGVGDNFFELGGHSLMVVQLVSRIRERLGNELSIAQLFQHPTLEAMAGILDSPGAVEQAPEAAQPDAVVADLSEEEIDAMLAALDGEESTHG</sequence>
<dbReference type="PROSITE" id="PS00012">
    <property type="entry name" value="PHOSPHOPANTETHEINE"/>
    <property type="match status" value="1"/>
</dbReference>
<dbReference type="SMART" id="SM00823">
    <property type="entry name" value="PKS_PP"/>
    <property type="match status" value="1"/>
</dbReference>
<keyword evidence="3" id="KW-0597">Phosphoprotein</keyword>
<dbReference type="Pfam" id="PF00550">
    <property type="entry name" value="PP-binding"/>
    <property type="match status" value="1"/>
</dbReference>
<name>S5UD42_9BACT</name>
<dbReference type="GO" id="GO:0009366">
    <property type="term" value="C:enterobactin synthetase complex"/>
    <property type="evidence" value="ECO:0007669"/>
    <property type="project" value="TreeGrafter"/>
</dbReference>
<dbReference type="EMBL" id="KF264557">
    <property type="protein sequence ID" value="AGS49857.1"/>
    <property type="molecule type" value="Genomic_DNA"/>
</dbReference>
<dbReference type="InterPro" id="IPR042099">
    <property type="entry name" value="ANL_N_sf"/>
</dbReference>
<dbReference type="InterPro" id="IPR000873">
    <property type="entry name" value="AMP-dep_synth/lig_dom"/>
</dbReference>
<dbReference type="InterPro" id="IPR029058">
    <property type="entry name" value="AB_hydrolase_fold"/>
</dbReference>
<keyword evidence="2" id="KW-0596">Phosphopantetheine</keyword>
<dbReference type="InterPro" id="IPR023213">
    <property type="entry name" value="CAT-like_dom_sf"/>
</dbReference>
<proteinExistence type="predicted"/>
<dbReference type="Gene3D" id="3.30.300.30">
    <property type="match status" value="1"/>
</dbReference>
<evidence type="ECO:0000256" key="1">
    <source>
        <dbReference type="ARBA" id="ARBA00001957"/>
    </source>
</evidence>
<dbReference type="Gene3D" id="3.30.559.10">
    <property type="entry name" value="Chloramphenicol acetyltransferase-like domain"/>
    <property type="match status" value="1"/>
</dbReference>
<dbReference type="InterPro" id="IPR045851">
    <property type="entry name" value="AMP-bd_C_sf"/>
</dbReference>
<dbReference type="CDD" id="cd17643">
    <property type="entry name" value="A_NRPS_Cytc1-like"/>
    <property type="match status" value="1"/>
</dbReference>
<dbReference type="CDD" id="cd19531">
    <property type="entry name" value="LCL_NRPS-like"/>
    <property type="match status" value="1"/>
</dbReference>
<dbReference type="InterPro" id="IPR001242">
    <property type="entry name" value="Condensation_dom"/>
</dbReference>
<dbReference type="InterPro" id="IPR006162">
    <property type="entry name" value="Ppantetheine_attach_site"/>
</dbReference>
<dbReference type="GO" id="GO:0072330">
    <property type="term" value="P:monocarboxylic acid biosynthetic process"/>
    <property type="evidence" value="ECO:0007669"/>
    <property type="project" value="UniProtKB-ARBA"/>
</dbReference>
<dbReference type="GO" id="GO:0031177">
    <property type="term" value="F:phosphopantetheine binding"/>
    <property type="evidence" value="ECO:0007669"/>
    <property type="project" value="InterPro"/>
</dbReference>
<dbReference type="InterPro" id="IPR036736">
    <property type="entry name" value="ACP-like_sf"/>
</dbReference>
<dbReference type="SUPFAM" id="SSF56801">
    <property type="entry name" value="Acetyl-CoA synthetase-like"/>
    <property type="match status" value="1"/>
</dbReference>
<dbReference type="Pfam" id="PF13193">
    <property type="entry name" value="AMP-binding_C"/>
    <property type="match status" value="1"/>
</dbReference>
<dbReference type="FunFam" id="3.40.50.12780:FF:000012">
    <property type="entry name" value="Non-ribosomal peptide synthetase"/>
    <property type="match status" value="1"/>
</dbReference>
<dbReference type="SUPFAM" id="SSF47336">
    <property type="entry name" value="ACP-like"/>
    <property type="match status" value="1"/>
</dbReference>
<dbReference type="InterPro" id="IPR025110">
    <property type="entry name" value="AMP-bd_C"/>
</dbReference>
<dbReference type="GO" id="GO:0047527">
    <property type="term" value="F:2,3-dihydroxybenzoate-serine ligase activity"/>
    <property type="evidence" value="ECO:0007669"/>
    <property type="project" value="TreeGrafter"/>
</dbReference>
<dbReference type="Pfam" id="PF00501">
    <property type="entry name" value="AMP-binding"/>
    <property type="match status" value="1"/>
</dbReference>
<dbReference type="FunFam" id="3.40.50.980:FF:000002">
    <property type="entry name" value="Enterobactin synthetase component F"/>
    <property type="match status" value="1"/>
</dbReference>
<dbReference type="FunFam" id="1.10.1200.10:FF:000016">
    <property type="entry name" value="Non-ribosomal peptide synthase"/>
    <property type="match status" value="1"/>
</dbReference>
<dbReference type="GO" id="GO:0043041">
    <property type="term" value="P:amino acid activation for nonribosomal peptide biosynthetic process"/>
    <property type="evidence" value="ECO:0007669"/>
    <property type="project" value="TreeGrafter"/>
</dbReference>
<dbReference type="InterPro" id="IPR010071">
    <property type="entry name" value="AA_adenyl_dom"/>
</dbReference>
<dbReference type="PROSITE" id="PS50075">
    <property type="entry name" value="CARRIER"/>
    <property type="match status" value="1"/>
</dbReference>
<keyword evidence="5" id="KW-0436">Ligase</keyword>
<feature type="domain" description="Carrier" evidence="4">
    <location>
        <begin position="1001"/>
        <end position="1076"/>
    </location>
</feature>
<reference evidence="5" key="1">
    <citation type="journal article" date="2013" name="Proc. Natl. Acad. Sci. U.S.A.">
        <title>Mapping gene clusters within arrayed metagenomic libraries to expand the structural diversity of biomedically relevant natural products.</title>
        <authorList>
            <person name="Owen J.G."/>
            <person name="Reddy B.V."/>
            <person name="Ternei M.A."/>
            <person name="Charlop-Powers Z."/>
            <person name="Calle P.Y."/>
            <person name="Kim J.H."/>
            <person name="Brady S.F."/>
        </authorList>
    </citation>
    <scope>NUCLEOTIDE SEQUENCE</scope>
</reference>
<dbReference type="Gene3D" id="3.40.50.1820">
    <property type="entry name" value="alpha/beta hydrolase"/>
    <property type="match status" value="1"/>
</dbReference>